<dbReference type="InterPro" id="IPR037104">
    <property type="entry name" value="Annexin_sf"/>
</dbReference>
<dbReference type="Proteomes" id="UP000050795">
    <property type="component" value="Unassembled WGS sequence"/>
</dbReference>
<evidence type="ECO:0000313" key="6">
    <source>
        <dbReference type="WBParaSite" id="TREG1_122080.1"/>
    </source>
</evidence>
<feature type="chain" id="PRO_5041734036" description="Annexin" evidence="4">
    <location>
        <begin position="27"/>
        <end position="378"/>
    </location>
</feature>
<dbReference type="SUPFAM" id="SSF47874">
    <property type="entry name" value="Annexin"/>
    <property type="match status" value="1"/>
</dbReference>
<dbReference type="GO" id="GO:0005737">
    <property type="term" value="C:cytoplasm"/>
    <property type="evidence" value="ECO:0007669"/>
    <property type="project" value="TreeGrafter"/>
</dbReference>
<dbReference type="AlphaFoldDB" id="A0AA85IZA6"/>
<organism evidence="5 6">
    <name type="scientific">Trichobilharzia regenti</name>
    <name type="common">Nasal bird schistosome</name>
    <dbReference type="NCBI Taxonomy" id="157069"/>
    <lineage>
        <taxon>Eukaryota</taxon>
        <taxon>Metazoa</taxon>
        <taxon>Spiralia</taxon>
        <taxon>Lophotrochozoa</taxon>
        <taxon>Platyhelminthes</taxon>
        <taxon>Trematoda</taxon>
        <taxon>Digenea</taxon>
        <taxon>Strigeidida</taxon>
        <taxon>Schistosomatoidea</taxon>
        <taxon>Schistosomatidae</taxon>
        <taxon>Trichobilharzia</taxon>
    </lineage>
</organism>
<dbReference type="Gene3D" id="1.10.220.10">
    <property type="entry name" value="Annexin"/>
    <property type="match status" value="3"/>
</dbReference>
<dbReference type="PRINTS" id="PR00196">
    <property type="entry name" value="ANNEXIN"/>
</dbReference>
<dbReference type="SMART" id="SM00335">
    <property type="entry name" value="ANX"/>
    <property type="match status" value="3"/>
</dbReference>
<protein>
    <recommendedName>
        <fullName evidence="7">Annexin</fullName>
    </recommendedName>
</protein>
<dbReference type="GO" id="GO:0005544">
    <property type="term" value="F:calcium-dependent phospholipid binding"/>
    <property type="evidence" value="ECO:0007669"/>
    <property type="project" value="InterPro"/>
</dbReference>
<dbReference type="GO" id="GO:0005886">
    <property type="term" value="C:plasma membrane"/>
    <property type="evidence" value="ECO:0007669"/>
    <property type="project" value="TreeGrafter"/>
</dbReference>
<reference evidence="5" key="1">
    <citation type="submission" date="2022-06" db="EMBL/GenBank/DDBJ databases">
        <authorList>
            <person name="Berger JAMES D."/>
            <person name="Berger JAMES D."/>
        </authorList>
    </citation>
    <scope>NUCLEOTIDE SEQUENCE [LARGE SCALE GENOMIC DNA]</scope>
</reference>
<keyword evidence="3" id="KW-0041">Annexin</keyword>
<dbReference type="GO" id="GO:0001786">
    <property type="term" value="F:phosphatidylserine binding"/>
    <property type="evidence" value="ECO:0007669"/>
    <property type="project" value="TreeGrafter"/>
</dbReference>
<evidence type="ECO:0000256" key="1">
    <source>
        <dbReference type="ARBA" id="ARBA00007831"/>
    </source>
</evidence>
<dbReference type="InterPro" id="IPR018502">
    <property type="entry name" value="Annexin_repeat"/>
</dbReference>
<reference evidence="6" key="2">
    <citation type="submission" date="2023-11" db="UniProtKB">
        <authorList>
            <consortium name="WormBaseParasite"/>
        </authorList>
    </citation>
    <scope>IDENTIFICATION</scope>
</reference>
<proteinExistence type="inferred from homology"/>
<evidence type="ECO:0000256" key="3">
    <source>
        <dbReference type="ARBA" id="ARBA00023216"/>
    </source>
</evidence>
<feature type="signal peptide" evidence="4">
    <location>
        <begin position="1"/>
        <end position="26"/>
    </location>
</feature>
<comment type="similarity">
    <text evidence="1">Belongs to the annexin family.</text>
</comment>
<keyword evidence="4" id="KW-0732">Signal</keyword>
<dbReference type="WBParaSite" id="TREG1_122080.1">
    <property type="protein sequence ID" value="TREG1_122080.1"/>
    <property type="gene ID" value="TREG1_122080"/>
</dbReference>
<dbReference type="PANTHER" id="PTHR10502">
    <property type="entry name" value="ANNEXIN"/>
    <property type="match status" value="1"/>
</dbReference>
<evidence type="ECO:0000256" key="2">
    <source>
        <dbReference type="ARBA" id="ARBA00022737"/>
    </source>
</evidence>
<keyword evidence="2" id="KW-0677">Repeat</keyword>
<dbReference type="PANTHER" id="PTHR10502:SF102">
    <property type="entry name" value="ANNEXIN B11"/>
    <property type="match status" value="1"/>
</dbReference>
<keyword evidence="5" id="KW-1185">Reference proteome</keyword>
<sequence length="378" mass="44044">MKHMLRNCLSCLCLFYFISFITYTKAESAFGKERIFFHFLTGNGSYHTPRIYPQYLMDAHRLHKAIIKKNADIIICILGRRTNYERQEIKDYYTKFYVQTLEQRMSRLSDENFRNLVLSLLKDLPNYLAELLRVALYSDKFSTVTYTSIGLWNVEAFTVKEIYDKSNQSDLLKDITETTCGEYQNGLKCLFTTNRENIPIQRKTKDDNVRWTPAVYPESAMTDAKVLYESLHRPECLCGGNTTDIFCEVAPFQLNLTAAIYKQLYGTNLEDDIIKSTSGNQRELYLALLRYGTSRGELYAKLLHAVLTKAEVDYEVLNRIVITRSEIDMDDIIQAYRRLYGRPLADQIASRTKGYYRLLLLTLLGHNQKCPFYPIEKC</sequence>
<dbReference type="InterPro" id="IPR001464">
    <property type="entry name" value="Annexin"/>
</dbReference>
<dbReference type="Pfam" id="PF00191">
    <property type="entry name" value="Annexin"/>
    <property type="match status" value="3"/>
</dbReference>
<dbReference type="GO" id="GO:0005509">
    <property type="term" value="F:calcium ion binding"/>
    <property type="evidence" value="ECO:0007669"/>
    <property type="project" value="InterPro"/>
</dbReference>
<name>A0AA85IZA6_TRIRE</name>
<evidence type="ECO:0008006" key="7">
    <source>
        <dbReference type="Google" id="ProtNLM"/>
    </source>
</evidence>
<evidence type="ECO:0000256" key="4">
    <source>
        <dbReference type="SAM" id="SignalP"/>
    </source>
</evidence>
<dbReference type="PROSITE" id="PS51897">
    <property type="entry name" value="ANNEXIN_2"/>
    <property type="match status" value="2"/>
</dbReference>
<evidence type="ECO:0000313" key="5">
    <source>
        <dbReference type="Proteomes" id="UP000050795"/>
    </source>
</evidence>
<accession>A0AA85IZA6</accession>